<reference evidence="3" key="1">
    <citation type="submission" date="2009-09" db="EMBL/GenBank/DDBJ databases">
        <title>The complete chromosome of Desulfohalobium retbaense DSM 5692.</title>
        <authorList>
            <consortium name="US DOE Joint Genome Institute (JGI-PGF)"/>
            <person name="Lucas S."/>
            <person name="Copeland A."/>
            <person name="Lapidus A."/>
            <person name="Glavina del Rio T."/>
            <person name="Dalin E."/>
            <person name="Tice H."/>
            <person name="Bruce D."/>
            <person name="Goodwin L."/>
            <person name="Pitluck S."/>
            <person name="Kyrpides N."/>
            <person name="Mavromatis K."/>
            <person name="Ivanova N."/>
            <person name="Mikhailova N."/>
            <person name="Munk A.C."/>
            <person name="Brettin T."/>
            <person name="Detter J.C."/>
            <person name="Han C."/>
            <person name="Tapia R."/>
            <person name="Larimer F."/>
            <person name="Land M."/>
            <person name="Hauser L."/>
            <person name="Markowitz V."/>
            <person name="Cheng J.-F."/>
            <person name="Hugenholtz P."/>
            <person name="Woyke T."/>
            <person name="Wu D."/>
            <person name="Spring S."/>
            <person name="Klenk H.-P."/>
            <person name="Eisen J.A."/>
        </authorList>
    </citation>
    <scope>NUCLEOTIDE SEQUENCE [LARGE SCALE GENOMIC DNA]</scope>
    <source>
        <strain evidence="3">DSM 5692</strain>
    </source>
</reference>
<feature type="region of interest" description="Disordered" evidence="1">
    <location>
        <begin position="146"/>
        <end position="170"/>
    </location>
</feature>
<keyword evidence="3" id="KW-1185">Reference proteome</keyword>
<dbReference type="HOGENOM" id="CLU_1568218_0_0_7"/>
<dbReference type="AlphaFoldDB" id="C8X2U0"/>
<dbReference type="EMBL" id="CP001734">
    <property type="protein sequence ID" value="ACV68737.1"/>
    <property type="molecule type" value="Genomic_DNA"/>
</dbReference>
<evidence type="ECO:0000313" key="2">
    <source>
        <dbReference type="EMBL" id="ACV68737.1"/>
    </source>
</evidence>
<evidence type="ECO:0000256" key="1">
    <source>
        <dbReference type="SAM" id="MobiDB-lite"/>
    </source>
</evidence>
<name>C8X2U0_DESRD</name>
<gene>
    <name evidence="2" type="ordered locus">Dret_1450</name>
</gene>
<dbReference type="Proteomes" id="UP000001052">
    <property type="component" value="Chromosome"/>
</dbReference>
<reference evidence="2 3" key="2">
    <citation type="journal article" date="2010" name="Stand. Genomic Sci.">
        <title>Complete genome sequence of Desulfohalobium retbaense type strain (HR(100)).</title>
        <authorList>
            <person name="Spring S."/>
            <person name="Nolan M."/>
            <person name="Lapidus A."/>
            <person name="Glavina Del Rio T."/>
            <person name="Copeland A."/>
            <person name="Tice H."/>
            <person name="Cheng J.F."/>
            <person name="Lucas S."/>
            <person name="Land M."/>
            <person name="Chen F."/>
            <person name="Bruce D."/>
            <person name="Goodwin L."/>
            <person name="Pitluck S."/>
            <person name="Ivanova N."/>
            <person name="Mavromatis K."/>
            <person name="Mikhailova N."/>
            <person name="Pati A."/>
            <person name="Chen A."/>
            <person name="Palaniappan K."/>
            <person name="Hauser L."/>
            <person name="Chang Y.J."/>
            <person name="Jeffries C.D."/>
            <person name="Munk C."/>
            <person name="Kiss H."/>
            <person name="Chain P."/>
            <person name="Han C."/>
            <person name="Brettin T."/>
            <person name="Detter J.C."/>
            <person name="Schuler E."/>
            <person name="Goker M."/>
            <person name="Rohde M."/>
            <person name="Bristow J."/>
            <person name="Eisen J.A."/>
            <person name="Markowitz V."/>
            <person name="Hugenholtz P."/>
            <person name="Kyrpides N.C."/>
            <person name="Klenk H.P."/>
        </authorList>
    </citation>
    <scope>NUCLEOTIDE SEQUENCE [LARGE SCALE GENOMIC DNA]</scope>
    <source>
        <strain evidence="2 3">DSM 5692</strain>
    </source>
</reference>
<feature type="compositionally biased region" description="Basic and acidic residues" evidence="1">
    <location>
        <begin position="161"/>
        <end position="170"/>
    </location>
</feature>
<dbReference type="OrthoDB" id="5475419at2"/>
<proteinExistence type="predicted"/>
<protein>
    <submittedName>
        <fullName evidence="2">Uncharacterized protein</fullName>
    </submittedName>
</protein>
<sequence>MPWIVVLAAAVIVGLLIWRVTSSTGRGRSQLASRAGFDLRIDDLLEELDAFDVYFSGPQQANPAALLFIPREEKTPWDLPAGHLGWRRLETATEVREVVGRLKKHDLYHQLRLRALFGPEDDNGEQAEQQPKAMLYAVASRVPRRSKTDARALTLTPIREPLGEGHQERR</sequence>
<accession>C8X2U0</accession>
<evidence type="ECO:0000313" key="3">
    <source>
        <dbReference type="Proteomes" id="UP000001052"/>
    </source>
</evidence>
<organism evidence="2 3">
    <name type="scientific">Desulfohalobium retbaense (strain ATCC 49708 / DSM 5692 / JCM 16813 / HR100)</name>
    <dbReference type="NCBI Taxonomy" id="485915"/>
    <lineage>
        <taxon>Bacteria</taxon>
        <taxon>Pseudomonadati</taxon>
        <taxon>Thermodesulfobacteriota</taxon>
        <taxon>Desulfovibrionia</taxon>
        <taxon>Desulfovibrionales</taxon>
        <taxon>Desulfohalobiaceae</taxon>
        <taxon>Desulfohalobium</taxon>
    </lineage>
</organism>
<dbReference type="RefSeq" id="WP_015751884.1">
    <property type="nucleotide sequence ID" value="NC_013223.1"/>
</dbReference>
<dbReference type="KEGG" id="drt:Dret_1450"/>